<dbReference type="STRING" id="349521.HCH_05329"/>
<dbReference type="InterPro" id="IPR011836">
    <property type="entry name" value="YhdP"/>
</dbReference>
<dbReference type="Proteomes" id="UP000000238">
    <property type="component" value="Chromosome"/>
</dbReference>
<dbReference type="InterPro" id="IPR025263">
    <property type="entry name" value="YhdP_central"/>
</dbReference>
<gene>
    <name evidence="3" type="ordered locus">HCH_05329</name>
</gene>
<evidence type="ECO:0000256" key="1">
    <source>
        <dbReference type="SAM" id="Phobius"/>
    </source>
</evidence>
<accession>Q2SBH3</accession>
<feature type="domain" description="YhdP central" evidence="2">
    <location>
        <begin position="1"/>
        <end position="1269"/>
    </location>
</feature>
<dbReference type="HOGENOM" id="CLU_003522_1_0_6"/>
<keyword evidence="1" id="KW-1133">Transmembrane helix</keyword>
<protein>
    <submittedName>
        <fullName evidence="3">Predicted membrane protein</fullName>
    </submittedName>
</protein>
<proteinExistence type="predicted"/>
<keyword evidence="1" id="KW-0472">Membrane</keyword>
<evidence type="ECO:0000259" key="2">
    <source>
        <dbReference type="Pfam" id="PF13116"/>
    </source>
</evidence>
<evidence type="ECO:0000313" key="4">
    <source>
        <dbReference type="Proteomes" id="UP000000238"/>
    </source>
</evidence>
<reference evidence="3 4" key="1">
    <citation type="journal article" date="2005" name="Nucleic Acids Res.">
        <title>Genomic blueprint of Hahella chejuensis, a marine microbe producing an algicidal agent.</title>
        <authorList>
            <person name="Jeong H."/>
            <person name="Yim J.H."/>
            <person name="Lee C."/>
            <person name="Choi S.-H."/>
            <person name="Park Y.K."/>
            <person name="Yoon S.H."/>
            <person name="Hur C.-G."/>
            <person name="Kang H.-Y."/>
            <person name="Kim D."/>
            <person name="Lee H.H."/>
            <person name="Park K.H."/>
            <person name="Park S.-H."/>
            <person name="Park H.-S."/>
            <person name="Lee H.K."/>
            <person name="Oh T.K."/>
            <person name="Kim J.F."/>
        </authorList>
    </citation>
    <scope>NUCLEOTIDE SEQUENCE [LARGE SCALE GENOMIC DNA]</scope>
    <source>
        <strain evidence="3 4">KCTC 2396</strain>
    </source>
</reference>
<sequence length="1290" mass="140982">MTIKSVLIKITQWIWYVAIALLVLVATYLSLGRNFFDAVSVFKEDLELRLSASLGATVKMEALEGSWDGFDPVVTLKNVTLTDPKKVDSAMTLDSLVVQPDMVKSLFSLKLALSRVEIGDVSVNLEQSLSGGWRLPGLEQKANSGGALDWRRLADYMASPVLEFREIRLHWRYRDSQVAGWLIPVLTIQVEEDDLAASGRILRAGDHADLGLFSVNARDLLSSGKLNGEAYFSWRRGEALDPLLSLFSEHGLRATDIEAAGALWLTLQDNRLVDITGDMNVPRLAWTDDRTTMVPLQDIRVRFNAVLTEQGGWKVSAYDLGLDWAGDSWRDARALVDIDAEGAVRMSLDNLNLGLLARLSVAAGILPDNASRRLASYQPEGALRNIGFNLGAKGRFELLAQLDQVRVAPHGGAPGGAGIDGFLQVRNHGGKVIFKGSAMQLNFPELYHAGWTFSVGEGRVEWRGDDDYVYVFGNGLRLKEINGLQAELSGAFSILLPHDQSRELNLELAIGVENADARVASLLVPGHVIPQELNRWLQQAVKGGRVTTGGYFYSGVVGPLATATNHRSQMFFNLKDGRLHYADGWPELENFDARLAIIGGELSAIVGEGTVAGTRVRSVKVKRDGGGADSLLHISANIRPQKSDWDYWLKKSPIASVTAPVVEDWSVSGASSGVLDLTLDTVGVGPPRVDLKLKAAGLSLQSHRNDLALTELRGNLSFSTANGIRATGMQGTIFGQPANLDVTTSNWSEQRKTLALKLASKIEAPTLLDWLKVERNVPLSGQLPYLLALDLDHTDKSRFRLRLDSELLGADIQAPAPFGKSMQDSVPLSIVRDWETEGRRENWSVSVKDLLNARFEVSEGAISRGALAFITGDKAPEGLELPARGVNVSGQLARLSVSEWRTYLQEFLGADMGDTPANAPDWLNHVSMQVGRLEVAGEWFNQVDARLQRRSGGLDISLDDGERLTGTLSIHDDASKPPFAKFQRLYISDSAATAVEKRMTPADVPLAQVDIEDLRLGGKQLGSWAWVTQPREDGVVFSNMFGRLAGATVTARLSWLMDPQTGHQTSILTGDLKGANFDRFYENLAEEAPLTAEDYSFNTGIVWQGGPTEFQWKDVTGQISFKMSNGVFREASNSANIFRVFGILNTDSITRRLRLDFSDLYRKGLAYDQIEGEARIEEGVMNFESPLAIQTLSSGFKITGKTSLVDDALDMQMVVVLPVTKNLPLAAVLVGAPQVGGALFLIDKLLGDPLSRMTSATYKIKGTLDNPEVSLQQIFDNSSGGSASQRRRAD</sequence>
<dbReference type="Pfam" id="PF13116">
    <property type="entry name" value="YhdP"/>
    <property type="match status" value="1"/>
</dbReference>
<keyword evidence="1" id="KW-0812">Transmembrane</keyword>
<dbReference type="OrthoDB" id="9762238at2"/>
<dbReference type="KEGG" id="hch:HCH_05329"/>
<feature type="transmembrane region" description="Helical" evidence="1">
    <location>
        <begin position="12"/>
        <end position="31"/>
    </location>
</feature>
<dbReference type="NCBIfam" id="TIGR02099">
    <property type="entry name" value="YhdP family protein"/>
    <property type="match status" value="1"/>
</dbReference>
<keyword evidence="4" id="KW-1185">Reference proteome</keyword>
<dbReference type="eggNOG" id="COG3164">
    <property type="taxonomic scope" value="Bacteria"/>
</dbReference>
<dbReference type="RefSeq" id="WP_011399065.1">
    <property type="nucleotide sequence ID" value="NC_007645.1"/>
</dbReference>
<dbReference type="PANTHER" id="PTHR38690">
    <property type="entry name" value="PROTEASE-RELATED"/>
    <property type="match status" value="1"/>
</dbReference>
<dbReference type="PANTHER" id="PTHR38690:SF1">
    <property type="entry name" value="PROTEASE"/>
    <property type="match status" value="1"/>
</dbReference>
<evidence type="ECO:0000313" key="3">
    <source>
        <dbReference type="EMBL" id="ABC32001.1"/>
    </source>
</evidence>
<organism evidence="3 4">
    <name type="scientific">Hahella chejuensis (strain KCTC 2396)</name>
    <dbReference type="NCBI Taxonomy" id="349521"/>
    <lineage>
        <taxon>Bacteria</taxon>
        <taxon>Pseudomonadati</taxon>
        <taxon>Pseudomonadota</taxon>
        <taxon>Gammaproteobacteria</taxon>
        <taxon>Oceanospirillales</taxon>
        <taxon>Hahellaceae</taxon>
        <taxon>Hahella</taxon>
    </lineage>
</organism>
<dbReference type="EMBL" id="CP000155">
    <property type="protein sequence ID" value="ABC32001.1"/>
    <property type="molecule type" value="Genomic_DNA"/>
</dbReference>
<name>Q2SBH3_HAHCH</name>